<dbReference type="Gene3D" id="3.40.50.720">
    <property type="entry name" value="NAD(P)-binding Rossmann-like Domain"/>
    <property type="match status" value="1"/>
</dbReference>
<sequence length="364" mass="38878">MLKLAYIGGLGMMAGPGAFHLTPADVARVVRYHDRGRPGEARERFRQAWRKHGAAPVRDLEALVGDGDLDGVVLCAGKNGDDLPIVTELARRLSRFRERNPFILHLSTVSPTFAERAVPFCAGHGVRYANYPLTGGPQGAALGGADPRGMLILAAGERSLYEQLLPLLERLGHPRYFGAVPGAGAVTKLISHHLVFNGLTGVCAAVALHSEAFNDSVPGGAAQHDCLAFLNGGAGGTRQWELSMSRGVGEGVWDAGFAVRHAMVDAIYAAQLALDLGLPRMLVQPMIHTALAFSHLLMRRPDQALATHAVALETLASEADALDAFMQGMGAFDQSPRQQIANAIASFPEAVRESVRIDPRFDTD</sequence>
<evidence type="ECO:0000313" key="3">
    <source>
        <dbReference type="EMBL" id="PUE05581.1"/>
    </source>
</evidence>
<evidence type="ECO:0000313" key="4">
    <source>
        <dbReference type="Proteomes" id="UP000250928"/>
    </source>
</evidence>
<name>A0A6N4E4S3_9GAMM</name>
<evidence type="ECO:0000256" key="1">
    <source>
        <dbReference type="ARBA" id="ARBA00023002"/>
    </source>
</evidence>
<dbReference type="InterPro" id="IPR036291">
    <property type="entry name" value="NAD(P)-bd_dom_sf"/>
</dbReference>
<dbReference type="GO" id="GO:0016491">
    <property type="term" value="F:oxidoreductase activity"/>
    <property type="evidence" value="ECO:0007669"/>
    <property type="project" value="UniProtKB-KW"/>
</dbReference>
<accession>A0A6N4E4S3</accession>
<dbReference type="AlphaFoldDB" id="A0A6N4E4S3"/>
<dbReference type="InterPro" id="IPR013328">
    <property type="entry name" value="6PGD_dom2"/>
</dbReference>
<organism evidence="3 4">
    <name type="scientific">Candidatus Sedimenticola endophacoides</name>
    <dbReference type="NCBI Taxonomy" id="2548426"/>
    <lineage>
        <taxon>Bacteria</taxon>
        <taxon>Pseudomonadati</taxon>
        <taxon>Pseudomonadota</taxon>
        <taxon>Gammaproteobacteria</taxon>
        <taxon>Chromatiales</taxon>
        <taxon>Sedimenticolaceae</taxon>
        <taxon>Sedimenticola</taxon>
    </lineage>
</organism>
<dbReference type="InterPro" id="IPR008927">
    <property type="entry name" value="6-PGluconate_DH-like_C_sf"/>
</dbReference>
<dbReference type="Gene3D" id="1.10.1040.10">
    <property type="entry name" value="N-(1-d-carboxylethyl)-l-norvaline Dehydrogenase, domain 2"/>
    <property type="match status" value="1"/>
</dbReference>
<dbReference type="Pfam" id="PF03446">
    <property type="entry name" value="NAD_binding_2"/>
    <property type="match status" value="1"/>
</dbReference>
<dbReference type="Proteomes" id="UP000250928">
    <property type="component" value="Unassembled WGS sequence"/>
</dbReference>
<proteinExistence type="predicted"/>
<evidence type="ECO:0000259" key="2">
    <source>
        <dbReference type="Pfam" id="PF03446"/>
    </source>
</evidence>
<gene>
    <name evidence="3" type="ORF">C3L24_00870</name>
</gene>
<comment type="caution">
    <text evidence="3">The sequence shown here is derived from an EMBL/GenBank/DDBJ whole genome shotgun (WGS) entry which is preliminary data.</text>
</comment>
<dbReference type="GO" id="GO:0050661">
    <property type="term" value="F:NADP binding"/>
    <property type="evidence" value="ECO:0007669"/>
    <property type="project" value="InterPro"/>
</dbReference>
<reference evidence="3 4" key="1">
    <citation type="submission" date="2018-01" db="EMBL/GenBank/DDBJ databases">
        <title>Novel co-symbiosis in the lucinid bivalve Phacoides pectinatus.</title>
        <authorList>
            <person name="Lim S.J."/>
            <person name="Davis B.G."/>
            <person name="Gill D.E."/>
            <person name="Engel A.S."/>
            <person name="Anderson L.C."/>
            <person name="Campbell B.J."/>
        </authorList>
    </citation>
    <scope>NUCLEOTIDE SEQUENCE [LARGE SCALE GENOMIC DNA]</scope>
    <source>
        <strain evidence="3">N3_P5</strain>
    </source>
</reference>
<dbReference type="SUPFAM" id="SSF51735">
    <property type="entry name" value="NAD(P)-binding Rossmann-fold domains"/>
    <property type="match status" value="1"/>
</dbReference>
<feature type="domain" description="6-phosphogluconate dehydrogenase NADP-binding" evidence="2">
    <location>
        <begin position="9"/>
        <end position="173"/>
    </location>
</feature>
<dbReference type="InterPro" id="IPR006115">
    <property type="entry name" value="6PGDH_NADP-bd"/>
</dbReference>
<keyword evidence="1" id="KW-0560">Oxidoreductase</keyword>
<dbReference type="SUPFAM" id="SSF48179">
    <property type="entry name" value="6-phosphogluconate dehydrogenase C-terminal domain-like"/>
    <property type="match status" value="1"/>
</dbReference>
<dbReference type="EMBL" id="PQCO01000063">
    <property type="protein sequence ID" value="PUE05581.1"/>
    <property type="molecule type" value="Genomic_DNA"/>
</dbReference>
<protein>
    <recommendedName>
        <fullName evidence="2">6-phosphogluconate dehydrogenase NADP-binding domain-containing protein</fullName>
    </recommendedName>
</protein>